<proteinExistence type="predicted"/>
<evidence type="ECO:0000313" key="2">
    <source>
        <dbReference type="Proteomes" id="UP000060630"/>
    </source>
</evidence>
<gene>
    <name evidence="1" type="ORF">WL29_20890</name>
</gene>
<sequence>MTTLNLAIPHEKRPFDGPDVLVYYDGPQLFWLPYEGRRLLAVALPTEAGRCPFLVVELTEDQAQAVEGNRITMRAACLAAQAKWVMPDYGAENLVFVPLDAIPEAWLPGDVLLRLEGGTA</sequence>
<protein>
    <submittedName>
        <fullName evidence="1">Uncharacterized protein</fullName>
    </submittedName>
</protein>
<dbReference type="RefSeq" id="WP_157657679.1">
    <property type="nucleotide sequence ID" value="NZ_LPHD01000049.1"/>
</dbReference>
<dbReference type="Proteomes" id="UP000060630">
    <property type="component" value="Unassembled WGS sequence"/>
</dbReference>
<dbReference type="AlphaFoldDB" id="A0A106QB92"/>
<organism evidence="1 2">
    <name type="scientific">Burkholderia ubonensis</name>
    <dbReference type="NCBI Taxonomy" id="101571"/>
    <lineage>
        <taxon>Bacteria</taxon>
        <taxon>Pseudomonadati</taxon>
        <taxon>Pseudomonadota</taxon>
        <taxon>Betaproteobacteria</taxon>
        <taxon>Burkholderiales</taxon>
        <taxon>Burkholderiaceae</taxon>
        <taxon>Burkholderia</taxon>
        <taxon>Burkholderia cepacia complex</taxon>
    </lineage>
</organism>
<dbReference type="EMBL" id="LPHD01000049">
    <property type="protein sequence ID" value="KWA83824.1"/>
    <property type="molecule type" value="Genomic_DNA"/>
</dbReference>
<accession>A0A106QB92</accession>
<reference evidence="1 2" key="1">
    <citation type="submission" date="2015-11" db="EMBL/GenBank/DDBJ databases">
        <title>Expanding the genomic diversity of Burkholderia species for the development of highly accurate diagnostics.</title>
        <authorList>
            <person name="Sahl J."/>
            <person name="Keim P."/>
            <person name="Wagner D."/>
        </authorList>
    </citation>
    <scope>NUCLEOTIDE SEQUENCE [LARGE SCALE GENOMIC DNA]</scope>
    <source>
        <strain evidence="1 2">MSMB2087WGS</strain>
    </source>
</reference>
<comment type="caution">
    <text evidence="1">The sequence shown here is derived from an EMBL/GenBank/DDBJ whole genome shotgun (WGS) entry which is preliminary data.</text>
</comment>
<evidence type="ECO:0000313" key="1">
    <source>
        <dbReference type="EMBL" id="KWA83824.1"/>
    </source>
</evidence>
<name>A0A106QB92_9BURK</name>